<gene>
    <name evidence="3" type="ORF">GCM10012275_32010</name>
</gene>
<name>A0A8J3CF78_9PSEU</name>
<dbReference type="Proteomes" id="UP000637578">
    <property type="component" value="Unassembled WGS sequence"/>
</dbReference>
<evidence type="ECO:0000256" key="2">
    <source>
        <dbReference type="SAM" id="Phobius"/>
    </source>
</evidence>
<feature type="region of interest" description="Disordered" evidence="1">
    <location>
        <begin position="1"/>
        <end position="21"/>
    </location>
</feature>
<evidence type="ECO:0000313" key="4">
    <source>
        <dbReference type="Proteomes" id="UP000637578"/>
    </source>
</evidence>
<keyword evidence="2" id="KW-1133">Transmembrane helix</keyword>
<organism evidence="3 4">
    <name type="scientific">Longimycelium tulufanense</name>
    <dbReference type="NCBI Taxonomy" id="907463"/>
    <lineage>
        <taxon>Bacteria</taxon>
        <taxon>Bacillati</taxon>
        <taxon>Actinomycetota</taxon>
        <taxon>Actinomycetes</taxon>
        <taxon>Pseudonocardiales</taxon>
        <taxon>Pseudonocardiaceae</taxon>
        <taxon>Longimycelium</taxon>
    </lineage>
</organism>
<reference evidence="3" key="1">
    <citation type="journal article" date="2014" name="Int. J. Syst. Evol. Microbiol.">
        <title>Complete genome sequence of Corynebacterium casei LMG S-19264T (=DSM 44701T), isolated from a smear-ripened cheese.</title>
        <authorList>
            <consortium name="US DOE Joint Genome Institute (JGI-PGF)"/>
            <person name="Walter F."/>
            <person name="Albersmeier A."/>
            <person name="Kalinowski J."/>
            <person name="Ruckert C."/>
        </authorList>
    </citation>
    <scope>NUCLEOTIDE SEQUENCE</scope>
    <source>
        <strain evidence="3">CGMCC 4.5737</strain>
    </source>
</reference>
<proteinExistence type="predicted"/>
<accession>A0A8J3CF78</accession>
<keyword evidence="2" id="KW-0812">Transmembrane</keyword>
<reference evidence="3" key="2">
    <citation type="submission" date="2020-09" db="EMBL/GenBank/DDBJ databases">
        <authorList>
            <person name="Sun Q."/>
            <person name="Zhou Y."/>
        </authorList>
    </citation>
    <scope>NUCLEOTIDE SEQUENCE</scope>
    <source>
        <strain evidence="3">CGMCC 4.5737</strain>
    </source>
</reference>
<keyword evidence="4" id="KW-1185">Reference proteome</keyword>
<comment type="caution">
    <text evidence="3">The sequence shown here is derived from an EMBL/GenBank/DDBJ whole genome shotgun (WGS) entry which is preliminary data.</text>
</comment>
<keyword evidence="2" id="KW-0472">Membrane</keyword>
<evidence type="ECO:0000256" key="1">
    <source>
        <dbReference type="SAM" id="MobiDB-lite"/>
    </source>
</evidence>
<sequence>MGSDRSPGYREQGGGRGLRRGEHGHCVVCFLCLQERLSALPGGCAGTVLTANLAVFLVGVPLILAWL</sequence>
<dbReference type="AlphaFoldDB" id="A0A8J3CF78"/>
<dbReference type="EMBL" id="BMMK01000014">
    <property type="protein sequence ID" value="GGM58396.1"/>
    <property type="molecule type" value="Genomic_DNA"/>
</dbReference>
<feature type="transmembrane region" description="Helical" evidence="2">
    <location>
        <begin position="44"/>
        <end position="66"/>
    </location>
</feature>
<protein>
    <submittedName>
        <fullName evidence="3">Uncharacterized protein</fullName>
    </submittedName>
</protein>
<evidence type="ECO:0000313" key="3">
    <source>
        <dbReference type="EMBL" id="GGM58396.1"/>
    </source>
</evidence>